<comment type="caution">
    <text evidence="1">The sequence shown here is derived from an EMBL/GenBank/DDBJ whole genome shotgun (WGS) entry which is preliminary data.</text>
</comment>
<name>A0AAE0WL58_9PEZI</name>
<organism evidence="1 2">
    <name type="scientific">Recurvomyces mirabilis</name>
    <dbReference type="NCBI Taxonomy" id="574656"/>
    <lineage>
        <taxon>Eukaryota</taxon>
        <taxon>Fungi</taxon>
        <taxon>Dikarya</taxon>
        <taxon>Ascomycota</taxon>
        <taxon>Pezizomycotina</taxon>
        <taxon>Dothideomycetes</taxon>
        <taxon>Dothideomycetidae</taxon>
        <taxon>Mycosphaerellales</taxon>
        <taxon>Teratosphaeriaceae</taxon>
        <taxon>Recurvomyces</taxon>
    </lineage>
</organism>
<protein>
    <submittedName>
        <fullName evidence="1">Uncharacterized protein</fullName>
    </submittedName>
</protein>
<dbReference type="EMBL" id="JAUTXT010000023">
    <property type="protein sequence ID" value="KAK3673725.1"/>
    <property type="molecule type" value="Genomic_DNA"/>
</dbReference>
<evidence type="ECO:0000313" key="2">
    <source>
        <dbReference type="Proteomes" id="UP001274830"/>
    </source>
</evidence>
<dbReference type="Proteomes" id="UP001274830">
    <property type="component" value="Unassembled WGS sequence"/>
</dbReference>
<evidence type="ECO:0000313" key="1">
    <source>
        <dbReference type="EMBL" id="KAK3673725.1"/>
    </source>
</evidence>
<gene>
    <name evidence="1" type="ORF">LTR78_006278</name>
</gene>
<accession>A0AAE0WL58</accession>
<sequence>MDSFGSTNTNDNYWKARGGREDKTRMVARLRGAGYGVSKHASSDALYNMTLRIDTHQICYEQCSSAELLKFKKDHNVSMTYSDMQLKDPRAMRMALETVLYAVDREIKFERFRGLPAEQRNSIYESAMAHFADQLITPSVPPLARVCKQLRSEVLPLFYAGHSFLMEYQFSRTTGEYRGSGNLSSFLMALANNDGLRHIRRLTVKVIAWQGVLHGPRRHFSSQFDVALCGAEGERSSCELDHGQRRGLALSAAMARKLQYLLDQIDHRDDGSALTMLDLRAFRQVGEEEILIQSTHDMYFVLT</sequence>
<reference evidence="1" key="1">
    <citation type="submission" date="2023-07" db="EMBL/GenBank/DDBJ databases">
        <title>Black Yeasts Isolated from many extreme environments.</title>
        <authorList>
            <person name="Coleine C."/>
            <person name="Stajich J.E."/>
            <person name="Selbmann L."/>
        </authorList>
    </citation>
    <scope>NUCLEOTIDE SEQUENCE</scope>
    <source>
        <strain evidence="1">CCFEE 5485</strain>
    </source>
</reference>
<dbReference type="AlphaFoldDB" id="A0AAE0WL58"/>
<keyword evidence="2" id="KW-1185">Reference proteome</keyword>
<proteinExistence type="predicted"/>